<dbReference type="InterPro" id="IPR018527">
    <property type="entry name" value="Rubredoxin_Fe_BS"/>
</dbReference>
<evidence type="ECO:0000313" key="8">
    <source>
        <dbReference type="EMBL" id="ACL44587.1"/>
    </source>
</evidence>
<comment type="similarity">
    <text evidence="5">Belongs to the rubredoxin family.</text>
</comment>
<keyword evidence="1" id="KW-0813">Transport</keyword>
<comment type="cofactor">
    <cofactor evidence="5">
        <name>Fe(3+)</name>
        <dbReference type="ChEBI" id="CHEBI:29034"/>
    </cofactor>
</comment>
<evidence type="ECO:0000256" key="3">
    <source>
        <dbReference type="ARBA" id="ARBA00022982"/>
    </source>
</evidence>
<gene>
    <name evidence="8" type="ordered locus">Cyan7425_2226</name>
</gene>
<dbReference type="GO" id="GO:0005506">
    <property type="term" value="F:iron ion binding"/>
    <property type="evidence" value="ECO:0007669"/>
    <property type="project" value="UniProtKB-UniRule"/>
</dbReference>
<feature type="domain" description="Rubredoxin-like" evidence="7">
    <location>
        <begin position="10"/>
        <end position="61"/>
    </location>
</feature>
<dbReference type="PANTHER" id="PTHR47627">
    <property type="entry name" value="RUBREDOXIN"/>
    <property type="match status" value="1"/>
</dbReference>
<organism evidence="8">
    <name type="scientific">Cyanothece sp. (strain PCC 7425 / ATCC 29141)</name>
    <dbReference type="NCBI Taxonomy" id="395961"/>
    <lineage>
        <taxon>Bacteria</taxon>
        <taxon>Bacillati</taxon>
        <taxon>Cyanobacteriota</taxon>
        <taxon>Cyanophyceae</taxon>
        <taxon>Gomontiellales</taxon>
        <taxon>Cyanothecaceae</taxon>
        <taxon>Cyanothece</taxon>
    </lineage>
</organism>
<reference evidence="8" key="1">
    <citation type="submission" date="2009-01" db="EMBL/GenBank/DDBJ databases">
        <title>Complete sequence of chromosome Cyanothece sp. PCC 7425.</title>
        <authorList>
            <consortium name="US DOE Joint Genome Institute"/>
            <person name="Lucas S."/>
            <person name="Copeland A."/>
            <person name="Lapidus A."/>
            <person name="Glavina del Rio T."/>
            <person name="Dalin E."/>
            <person name="Tice H."/>
            <person name="Bruce D."/>
            <person name="Goodwin L."/>
            <person name="Pitluck S."/>
            <person name="Sims D."/>
            <person name="Meineke L."/>
            <person name="Brettin T."/>
            <person name="Detter J.C."/>
            <person name="Han C."/>
            <person name="Larimer F."/>
            <person name="Land M."/>
            <person name="Hauser L."/>
            <person name="Kyrpides N."/>
            <person name="Ovchinnikova G."/>
            <person name="Liberton M."/>
            <person name="Stoeckel J."/>
            <person name="Banerjee A."/>
            <person name="Singh A."/>
            <person name="Page L."/>
            <person name="Sato H."/>
            <person name="Zhao L."/>
            <person name="Sherman L."/>
            <person name="Pakrasi H."/>
            <person name="Richardson P."/>
        </authorList>
    </citation>
    <scope>NUCLEOTIDE SEQUENCE</scope>
    <source>
        <strain evidence="8">PCC 7425</strain>
    </source>
</reference>
<accession>B8HVD5</accession>
<evidence type="ECO:0000256" key="4">
    <source>
        <dbReference type="ARBA" id="ARBA00023004"/>
    </source>
</evidence>
<evidence type="ECO:0000256" key="2">
    <source>
        <dbReference type="ARBA" id="ARBA00022723"/>
    </source>
</evidence>
<dbReference type="SUPFAM" id="SSF57802">
    <property type="entry name" value="Rubredoxin-like"/>
    <property type="match status" value="1"/>
</dbReference>
<dbReference type="PANTHER" id="PTHR47627:SF1">
    <property type="entry name" value="RUBREDOXIN-1-RELATED"/>
    <property type="match status" value="1"/>
</dbReference>
<dbReference type="GO" id="GO:0043448">
    <property type="term" value="P:alkane catabolic process"/>
    <property type="evidence" value="ECO:0007669"/>
    <property type="project" value="TreeGrafter"/>
</dbReference>
<dbReference type="EMBL" id="CP001344">
    <property type="protein sequence ID" value="ACL44587.1"/>
    <property type="molecule type" value="Genomic_DNA"/>
</dbReference>
<feature type="transmembrane region" description="Helical" evidence="6">
    <location>
        <begin position="90"/>
        <end position="109"/>
    </location>
</feature>
<dbReference type="KEGG" id="cyn:Cyan7425_2226"/>
<keyword evidence="6" id="KW-1133">Transmembrane helix</keyword>
<protein>
    <recommendedName>
        <fullName evidence="5">Rubredoxin</fullName>
    </recommendedName>
</protein>
<dbReference type="InterPro" id="IPR024934">
    <property type="entry name" value="Rubredoxin-like_dom"/>
</dbReference>
<dbReference type="PROSITE" id="PS00202">
    <property type="entry name" value="RUBREDOXIN"/>
    <property type="match status" value="1"/>
</dbReference>
<keyword evidence="3 5" id="KW-0249">Electron transport</keyword>
<dbReference type="Gene3D" id="2.20.28.10">
    <property type="match status" value="1"/>
</dbReference>
<evidence type="ECO:0000256" key="6">
    <source>
        <dbReference type="SAM" id="Phobius"/>
    </source>
</evidence>
<dbReference type="InterPro" id="IPR050526">
    <property type="entry name" value="Rubredoxin_ET"/>
</dbReference>
<dbReference type="InterPro" id="IPR024935">
    <property type="entry name" value="Rubredoxin_dom"/>
</dbReference>
<keyword evidence="2 5" id="KW-0479">Metal-binding</keyword>
<proteinExistence type="inferred from homology"/>
<dbReference type="AlphaFoldDB" id="B8HVD5"/>
<evidence type="ECO:0000256" key="5">
    <source>
        <dbReference type="RuleBase" id="RU003820"/>
    </source>
</evidence>
<dbReference type="GO" id="GO:0009055">
    <property type="term" value="F:electron transfer activity"/>
    <property type="evidence" value="ECO:0007669"/>
    <property type="project" value="TreeGrafter"/>
</dbReference>
<keyword evidence="6" id="KW-0812">Transmembrane</keyword>
<dbReference type="eggNOG" id="COG1773">
    <property type="taxonomic scope" value="Bacteria"/>
</dbReference>
<keyword evidence="6" id="KW-0472">Membrane</keyword>
<sequence length="110" mass="12049">MSVEAVDTQDDRYECRACGYIYEPQRGDDRREVPAGTAFVDLPTGWRCPVCGAPRNQFQNIGPVGQSSGFKENLKYGLGVNSLTPGQKNLLIFGALALGFLFLLSLYGLQ</sequence>
<name>B8HVD5_CYAP4</name>
<keyword evidence="4 5" id="KW-0408">Iron</keyword>
<dbReference type="HOGENOM" id="CLU_083159_2_1_3"/>
<evidence type="ECO:0000256" key="1">
    <source>
        <dbReference type="ARBA" id="ARBA00022448"/>
    </source>
</evidence>
<dbReference type="PROSITE" id="PS50903">
    <property type="entry name" value="RUBREDOXIN_LIKE"/>
    <property type="match status" value="1"/>
</dbReference>
<dbReference type="Pfam" id="PF00301">
    <property type="entry name" value="Rubredoxin"/>
    <property type="match status" value="1"/>
</dbReference>
<dbReference type="CDD" id="cd00730">
    <property type="entry name" value="rubredoxin"/>
    <property type="match status" value="1"/>
</dbReference>
<evidence type="ECO:0000259" key="7">
    <source>
        <dbReference type="PROSITE" id="PS50903"/>
    </source>
</evidence>
<dbReference type="PRINTS" id="PR00163">
    <property type="entry name" value="RUBREDOXIN"/>
</dbReference>
<dbReference type="OrthoDB" id="9802447at2"/>
<dbReference type="STRING" id="395961.Cyan7425_2226"/>